<evidence type="ECO:0000313" key="10">
    <source>
        <dbReference type="EMBL" id="MBT1698446.1"/>
    </source>
</evidence>
<dbReference type="SUPFAM" id="SSF88723">
    <property type="entry name" value="PIN domain-like"/>
    <property type="match status" value="1"/>
</dbReference>
<dbReference type="PANTHER" id="PTHR33653:SF1">
    <property type="entry name" value="RIBONUCLEASE VAPC2"/>
    <property type="match status" value="1"/>
</dbReference>
<dbReference type="InterPro" id="IPR029060">
    <property type="entry name" value="PIN-like_dom_sf"/>
</dbReference>
<evidence type="ECO:0000256" key="7">
    <source>
        <dbReference type="ARBA" id="ARBA00038093"/>
    </source>
</evidence>
<dbReference type="RefSeq" id="WP_254164612.1">
    <property type="nucleotide sequence ID" value="NZ_JAHESF010000015.1"/>
</dbReference>
<evidence type="ECO:0000256" key="4">
    <source>
        <dbReference type="ARBA" id="ARBA00022723"/>
    </source>
</evidence>
<comment type="similarity">
    <text evidence="7 8">Belongs to the PINc/VapC protein family.</text>
</comment>
<reference evidence="10 11" key="1">
    <citation type="submission" date="2021-05" db="EMBL/GenBank/DDBJ databases">
        <title>A Polyphasic approach of four new species of the genus Ohtaekwangia: Ohtaekwangia histidinii sp. nov., Ohtaekwangia cretensis sp. nov., Ohtaekwangia indiensis sp. nov., Ohtaekwangia reichenbachii sp. nov. from diverse environment.</title>
        <authorList>
            <person name="Octaviana S."/>
        </authorList>
    </citation>
    <scope>NUCLEOTIDE SEQUENCE [LARGE SCALE GENOMIC DNA]</scope>
    <source>
        <strain evidence="10 11">PWU4</strain>
    </source>
</reference>
<sequence length="131" mass="14606">MSGNIYLLDTNIIIGLFANESSITEKIKTYSGDVFVPSIVMGELFYGAEQSTKKEENKKRLEALAEVSFILDCDTATARVYGKIKSQLKAKGTPISENDIWIASLAAQHQLTLVTRDKHFLNVDSLSMETW</sequence>
<dbReference type="InterPro" id="IPR022907">
    <property type="entry name" value="VapC_family"/>
</dbReference>
<comment type="caution">
    <text evidence="10">The sequence shown here is derived from an EMBL/GenBank/DDBJ whole genome shotgun (WGS) entry which is preliminary data.</text>
</comment>
<dbReference type="InterPro" id="IPR050556">
    <property type="entry name" value="Type_II_TA_system_RNase"/>
</dbReference>
<keyword evidence="4 8" id="KW-0479">Metal-binding</keyword>
<dbReference type="CDD" id="cd18753">
    <property type="entry name" value="PIN_VapC4-5_FitB-like"/>
    <property type="match status" value="1"/>
</dbReference>
<dbReference type="SMART" id="SM00670">
    <property type="entry name" value="PINc"/>
    <property type="match status" value="1"/>
</dbReference>
<dbReference type="PANTHER" id="PTHR33653">
    <property type="entry name" value="RIBONUCLEASE VAPC2"/>
    <property type="match status" value="1"/>
</dbReference>
<dbReference type="Gene3D" id="3.40.50.1010">
    <property type="entry name" value="5'-nuclease"/>
    <property type="match status" value="1"/>
</dbReference>
<proteinExistence type="inferred from homology"/>
<keyword evidence="5 8" id="KW-0378">Hydrolase</keyword>
<evidence type="ECO:0000256" key="5">
    <source>
        <dbReference type="ARBA" id="ARBA00022801"/>
    </source>
</evidence>
<evidence type="ECO:0000256" key="8">
    <source>
        <dbReference type="HAMAP-Rule" id="MF_00265"/>
    </source>
</evidence>
<keyword evidence="2 8" id="KW-1277">Toxin-antitoxin system</keyword>
<feature type="binding site" evidence="8">
    <location>
        <position position="9"/>
    </location>
    <ligand>
        <name>Mg(2+)</name>
        <dbReference type="ChEBI" id="CHEBI:18420"/>
    </ligand>
</feature>
<dbReference type="EMBL" id="JAHESF010000015">
    <property type="protein sequence ID" value="MBT1698446.1"/>
    <property type="molecule type" value="Genomic_DNA"/>
</dbReference>
<feature type="binding site" evidence="8">
    <location>
        <position position="99"/>
    </location>
    <ligand>
        <name>Mg(2+)</name>
        <dbReference type="ChEBI" id="CHEBI:18420"/>
    </ligand>
</feature>
<evidence type="ECO:0000256" key="1">
    <source>
        <dbReference type="ARBA" id="ARBA00001946"/>
    </source>
</evidence>
<protein>
    <recommendedName>
        <fullName evidence="8">Ribonuclease VapC</fullName>
        <shortName evidence="8">RNase VapC</shortName>
        <ecNumber evidence="8">3.1.-.-</ecNumber>
    </recommendedName>
    <alternativeName>
        <fullName evidence="8">Toxin VapC</fullName>
    </alternativeName>
</protein>
<keyword evidence="8" id="KW-0800">Toxin</keyword>
<dbReference type="GO" id="GO:0000287">
    <property type="term" value="F:magnesium ion binding"/>
    <property type="evidence" value="ECO:0007669"/>
    <property type="project" value="UniProtKB-UniRule"/>
</dbReference>
<dbReference type="AlphaFoldDB" id="A0AAP2DLA2"/>
<keyword evidence="6 8" id="KW-0460">Magnesium</keyword>
<dbReference type="GO" id="GO:0004540">
    <property type="term" value="F:RNA nuclease activity"/>
    <property type="evidence" value="ECO:0007669"/>
    <property type="project" value="InterPro"/>
</dbReference>
<organism evidence="10 11">
    <name type="scientific">Chryseosolibacter histidini</name>
    <dbReference type="NCBI Taxonomy" id="2782349"/>
    <lineage>
        <taxon>Bacteria</taxon>
        <taxon>Pseudomonadati</taxon>
        <taxon>Bacteroidota</taxon>
        <taxon>Cytophagia</taxon>
        <taxon>Cytophagales</taxon>
        <taxon>Chryseotaleaceae</taxon>
        <taxon>Chryseosolibacter</taxon>
    </lineage>
</organism>
<evidence type="ECO:0000256" key="3">
    <source>
        <dbReference type="ARBA" id="ARBA00022722"/>
    </source>
</evidence>
<feature type="domain" description="PIN" evidence="9">
    <location>
        <begin position="4"/>
        <end position="122"/>
    </location>
</feature>
<keyword evidence="3 8" id="KW-0540">Nuclease</keyword>
<comment type="function">
    <text evidence="8">Toxic component of a toxin-antitoxin (TA) system. An RNase.</text>
</comment>
<dbReference type="GO" id="GO:0016787">
    <property type="term" value="F:hydrolase activity"/>
    <property type="evidence" value="ECO:0007669"/>
    <property type="project" value="UniProtKB-KW"/>
</dbReference>
<dbReference type="GO" id="GO:0090729">
    <property type="term" value="F:toxin activity"/>
    <property type="evidence" value="ECO:0007669"/>
    <property type="project" value="UniProtKB-KW"/>
</dbReference>
<comment type="cofactor">
    <cofactor evidence="1 8">
        <name>Mg(2+)</name>
        <dbReference type="ChEBI" id="CHEBI:18420"/>
    </cofactor>
</comment>
<evidence type="ECO:0000259" key="9">
    <source>
        <dbReference type="SMART" id="SM00670"/>
    </source>
</evidence>
<evidence type="ECO:0000256" key="2">
    <source>
        <dbReference type="ARBA" id="ARBA00022649"/>
    </source>
</evidence>
<dbReference type="HAMAP" id="MF_00265">
    <property type="entry name" value="VapC_Nob1"/>
    <property type="match status" value="1"/>
</dbReference>
<evidence type="ECO:0000313" key="11">
    <source>
        <dbReference type="Proteomes" id="UP001319200"/>
    </source>
</evidence>
<accession>A0AAP2DLA2</accession>
<dbReference type="Proteomes" id="UP001319200">
    <property type="component" value="Unassembled WGS sequence"/>
</dbReference>
<evidence type="ECO:0000256" key="6">
    <source>
        <dbReference type="ARBA" id="ARBA00022842"/>
    </source>
</evidence>
<keyword evidence="11" id="KW-1185">Reference proteome</keyword>
<gene>
    <name evidence="8" type="primary">vapC</name>
    <name evidence="10" type="ORF">KK083_16265</name>
</gene>
<dbReference type="EC" id="3.1.-.-" evidence="8"/>
<dbReference type="InterPro" id="IPR002716">
    <property type="entry name" value="PIN_dom"/>
</dbReference>
<name>A0AAP2DLA2_9BACT</name>
<dbReference type="Pfam" id="PF01850">
    <property type="entry name" value="PIN"/>
    <property type="match status" value="1"/>
</dbReference>